<keyword evidence="1" id="KW-0732">Signal</keyword>
<organism evidence="2 3">
    <name type="scientific">Permianibacter aggregans</name>
    <dbReference type="NCBI Taxonomy" id="1510150"/>
    <lineage>
        <taxon>Bacteria</taxon>
        <taxon>Pseudomonadati</taxon>
        <taxon>Pseudomonadota</taxon>
        <taxon>Gammaproteobacteria</taxon>
        <taxon>Pseudomonadales</taxon>
        <taxon>Pseudomonadaceae</taxon>
        <taxon>Permianibacter</taxon>
    </lineage>
</organism>
<dbReference type="EMBL" id="SNYM01000004">
    <property type="protein sequence ID" value="TDQ49401.1"/>
    <property type="molecule type" value="Genomic_DNA"/>
</dbReference>
<evidence type="ECO:0000256" key="1">
    <source>
        <dbReference type="SAM" id="SignalP"/>
    </source>
</evidence>
<protein>
    <submittedName>
        <fullName evidence="2">Uncharacterized protein</fullName>
    </submittedName>
</protein>
<dbReference type="Proteomes" id="UP000295375">
    <property type="component" value="Unassembled WGS sequence"/>
</dbReference>
<accession>A0A4R6UQT2</accession>
<reference evidence="2 3" key="1">
    <citation type="submission" date="2019-03" db="EMBL/GenBank/DDBJ databases">
        <title>Genomic Encyclopedia of Type Strains, Phase IV (KMG-IV): sequencing the most valuable type-strain genomes for metagenomic binning, comparative biology and taxonomic classification.</title>
        <authorList>
            <person name="Goeker M."/>
        </authorList>
    </citation>
    <scope>NUCLEOTIDE SEQUENCE [LARGE SCALE GENOMIC DNA]</scope>
    <source>
        <strain evidence="2 3">DSM 103792</strain>
    </source>
</reference>
<feature type="signal peptide" evidence="1">
    <location>
        <begin position="1"/>
        <end position="21"/>
    </location>
</feature>
<proteinExistence type="predicted"/>
<gene>
    <name evidence="2" type="ORF">EV696_104105</name>
</gene>
<sequence>MRVTKRILIGLLFMAPFIASSNEQIIAACETCTADQKAHLARSAGMRAPNPGETITTDVYVVTMSDNSINRYFVTSKEEYKWGEWELITRVSAQTPDYYVQNEIQKGLERYKELREKGVSWESLDWGNSAPILSVHEVVRDPSIAINFQRALERTLSRRMLTTTTHLTVKTIQGLLAIPMNRIQTIQFPDGTTIQIELKGIKVDVANDEVKGIEIEIKISTAMDGRMEIPTGAGAAIALNWLLLEGDQLNRFLATARAFGVPITISGSGESMSCSWDGQTLKCRKSSS</sequence>
<evidence type="ECO:0000313" key="2">
    <source>
        <dbReference type="EMBL" id="TDQ49401.1"/>
    </source>
</evidence>
<comment type="caution">
    <text evidence="2">The sequence shown here is derived from an EMBL/GenBank/DDBJ whole genome shotgun (WGS) entry which is preliminary data.</text>
</comment>
<dbReference type="AlphaFoldDB" id="A0A4R6UQT2"/>
<dbReference type="RefSeq" id="WP_133588954.1">
    <property type="nucleotide sequence ID" value="NZ_CP037953.1"/>
</dbReference>
<dbReference type="OrthoDB" id="6052380at2"/>
<keyword evidence="3" id="KW-1185">Reference proteome</keyword>
<evidence type="ECO:0000313" key="3">
    <source>
        <dbReference type="Proteomes" id="UP000295375"/>
    </source>
</evidence>
<feature type="chain" id="PRO_5020272326" evidence="1">
    <location>
        <begin position="22"/>
        <end position="288"/>
    </location>
</feature>
<name>A0A4R6UQT2_9GAMM</name>